<organism evidence="1">
    <name type="scientific">Tanacetum cinerariifolium</name>
    <name type="common">Dalmatian daisy</name>
    <name type="synonym">Chrysanthemum cinerariifolium</name>
    <dbReference type="NCBI Taxonomy" id="118510"/>
    <lineage>
        <taxon>Eukaryota</taxon>
        <taxon>Viridiplantae</taxon>
        <taxon>Streptophyta</taxon>
        <taxon>Embryophyta</taxon>
        <taxon>Tracheophyta</taxon>
        <taxon>Spermatophyta</taxon>
        <taxon>Magnoliopsida</taxon>
        <taxon>eudicotyledons</taxon>
        <taxon>Gunneridae</taxon>
        <taxon>Pentapetalae</taxon>
        <taxon>asterids</taxon>
        <taxon>campanulids</taxon>
        <taxon>Asterales</taxon>
        <taxon>Asteraceae</taxon>
        <taxon>Asteroideae</taxon>
        <taxon>Anthemideae</taxon>
        <taxon>Anthemidinae</taxon>
        <taxon>Tanacetum</taxon>
    </lineage>
</organism>
<sequence length="150" mass="16668">MFRVSKHRNSELVVEKFGDKVGGGGLSDVGRLVGNKRRLSVVSGGLRRWWWWWYKTVATNMDINSIETSESVKDVNISFLDTCVFEDGGGGDGWFMKEEMLAGKVGKVVVVVVVCGGGGGGPVIGKNGWWEVVWEVNSSRNNKRIKWEMN</sequence>
<gene>
    <name evidence="1" type="ORF">Tci_549986</name>
</gene>
<reference evidence="1" key="1">
    <citation type="journal article" date="2019" name="Sci. Rep.">
        <title>Draft genome of Tanacetum cinerariifolium, the natural source of mosquito coil.</title>
        <authorList>
            <person name="Yamashiro T."/>
            <person name="Shiraishi A."/>
            <person name="Satake H."/>
            <person name="Nakayama K."/>
        </authorList>
    </citation>
    <scope>NUCLEOTIDE SEQUENCE</scope>
</reference>
<comment type="caution">
    <text evidence="1">The sequence shown here is derived from an EMBL/GenBank/DDBJ whole genome shotgun (WGS) entry which is preliminary data.</text>
</comment>
<proteinExistence type="predicted"/>
<dbReference type="EMBL" id="BKCJ010322615">
    <property type="protein sequence ID" value="GEZ78013.1"/>
    <property type="molecule type" value="Genomic_DNA"/>
</dbReference>
<accession>A0A699INT8</accession>
<name>A0A699INT8_TANCI</name>
<dbReference type="AlphaFoldDB" id="A0A699INT8"/>
<evidence type="ECO:0000313" key="1">
    <source>
        <dbReference type="EMBL" id="GEZ78013.1"/>
    </source>
</evidence>
<protein>
    <submittedName>
        <fullName evidence="1">Uncharacterized protein</fullName>
    </submittedName>
</protein>